<proteinExistence type="predicted"/>
<protein>
    <submittedName>
        <fullName evidence="2">Uncharacterized protein</fullName>
    </submittedName>
</protein>
<evidence type="ECO:0000256" key="1">
    <source>
        <dbReference type="SAM" id="MobiDB-lite"/>
    </source>
</evidence>
<evidence type="ECO:0000313" key="2">
    <source>
        <dbReference type="EMBL" id="OXU19809.1"/>
    </source>
</evidence>
<sequence>MKERTQNSKTRGTFSARRESSLTAKTQAKTAAEEGVELASSESTASSVLVLEVWKPGLRSKKVVRNRAPSAPRRPGKPDAWHEGNKGCCRCLLAPKELQIHTRERRDREFSAKQNNTAQNEQSHQYIKRPYSKAIIFGGVPIILFDSDQSTGVRKKYSAILNILAKINSRILGYDSKHILTILYPLASHGCTAHS</sequence>
<dbReference type="AlphaFoldDB" id="A0A232EN67"/>
<feature type="region of interest" description="Disordered" evidence="1">
    <location>
        <begin position="1"/>
        <end position="45"/>
    </location>
</feature>
<accession>A0A232EN67</accession>
<evidence type="ECO:0000313" key="3">
    <source>
        <dbReference type="Proteomes" id="UP000215335"/>
    </source>
</evidence>
<comment type="caution">
    <text evidence="2">The sequence shown here is derived from an EMBL/GenBank/DDBJ whole genome shotgun (WGS) entry which is preliminary data.</text>
</comment>
<organism evidence="2 3">
    <name type="scientific">Trichomalopsis sarcophagae</name>
    <dbReference type="NCBI Taxonomy" id="543379"/>
    <lineage>
        <taxon>Eukaryota</taxon>
        <taxon>Metazoa</taxon>
        <taxon>Ecdysozoa</taxon>
        <taxon>Arthropoda</taxon>
        <taxon>Hexapoda</taxon>
        <taxon>Insecta</taxon>
        <taxon>Pterygota</taxon>
        <taxon>Neoptera</taxon>
        <taxon>Endopterygota</taxon>
        <taxon>Hymenoptera</taxon>
        <taxon>Apocrita</taxon>
        <taxon>Proctotrupomorpha</taxon>
        <taxon>Chalcidoidea</taxon>
        <taxon>Pteromalidae</taxon>
        <taxon>Pteromalinae</taxon>
        <taxon>Trichomalopsis</taxon>
    </lineage>
</organism>
<dbReference type="Proteomes" id="UP000215335">
    <property type="component" value="Unassembled WGS sequence"/>
</dbReference>
<keyword evidence="3" id="KW-1185">Reference proteome</keyword>
<gene>
    <name evidence="2" type="ORF">TSAR_006725</name>
</gene>
<name>A0A232EN67_9HYME</name>
<dbReference type="EMBL" id="NNAY01003203">
    <property type="protein sequence ID" value="OXU19809.1"/>
    <property type="molecule type" value="Genomic_DNA"/>
</dbReference>
<reference evidence="2 3" key="1">
    <citation type="journal article" date="2017" name="Curr. Biol.">
        <title>The Evolution of Venom by Co-option of Single-Copy Genes.</title>
        <authorList>
            <person name="Martinson E.O."/>
            <person name="Mrinalini"/>
            <person name="Kelkar Y.D."/>
            <person name="Chang C.H."/>
            <person name="Werren J.H."/>
        </authorList>
    </citation>
    <scope>NUCLEOTIDE SEQUENCE [LARGE SCALE GENOMIC DNA]</scope>
    <source>
        <strain evidence="2 3">Alberta</strain>
        <tissue evidence="2">Whole body</tissue>
    </source>
</reference>